<name>A0A445GW50_GLYSO</name>
<sequence length="87" mass="10215">MCRYLNICGDIIDDGLMWMLRVIKKNFKPARYPNATNVNDHDEGDNFINIEEEEEQQEIDQAEIDETGDCDGQRRKNADLTPLRERQ</sequence>
<feature type="compositionally biased region" description="Acidic residues" evidence="1">
    <location>
        <begin position="52"/>
        <end position="69"/>
    </location>
</feature>
<accession>A0A445GW50</accession>
<feature type="non-terminal residue" evidence="2">
    <location>
        <position position="87"/>
    </location>
</feature>
<evidence type="ECO:0000313" key="3">
    <source>
        <dbReference type="Proteomes" id="UP000289340"/>
    </source>
</evidence>
<comment type="caution">
    <text evidence="2">The sequence shown here is derived from an EMBL/GenBank/DDBJ whole genome shotgun (WGS) entry which is preliminary data.</text>
</comment>
<feature type="compositionally biased region" description="Basic and acidic residues" evidence="1">
    <location>
        <begin position="71"/>
        <end position="87"/>
    </location>
</feature>
<dbReference type="AlphaFoldDB" id="A0A445GW50"/>
<evidence type="ECO:0000256" key="1">
    <source>
        <dbReference type="SAM" id="MobiDB-lite"/>
    </source>
</evidence>
<keyword evidence="3" id="KW-1185">Reference proteome</keyword>
<reference evidence="2 3" key="1">
    <citation type="submission" date="2018-09" db="EMBL/GenBank/DDBJ databases">
        <title>A high-quality reference genome of wild soybean provides a powerful tool to mine soybean genomes.</title>
        <authorList>
            <person name="Xie M."/>
            <person name="Chung C.Y.L."/>
            <person name="Li M.-W."/>
            <person name="Wong F.-L."/>
            <person name="Chan T.-F."/>
            <person name="Lam H.-M."/>
        </authorList>
    </citation>
    <scope>NUCLEOTIDE SEQUENCE [LARGE SCALE GENOMIC DNA]</scope>
    <source>
        <strain evidence="3">cv. W05</strain>
        <tissue evidence="2">Hypocotyl of etiolated seedlings</tissue>
    </source>
</reference>
<dbReference type="EMBL" id="QZWG01000015">
    <property type="protein sequence ID" value="RZB65412.1"/>
    <property type="molecule type" value="Genomic_DNA"/>
</dbReference>
<organism evidence="2 3">
    <name type="scientific">Glycine soja</name>
    <name type="common">Wild soybean</name>
    <dbReference type="NCBI Taxonomy" id="3848"/>
    <lineage>
        <taxon>Eukaryota</taxon>
        <taxon>Viridiplantae</taxon>
        <taxon>Streptophyta</taxon>
        <taxon>Embryophyta</taxon>
        <taxon>Tracheophyta</taxon>
        <taxon>Spermatophyta</taxon>
        <taxon>Magnoliopsida</taxon>
        <taxon>eudicotyledons</taxon>
        <taxon>Gunneridae</taxon>
        <taxon>Pentapetalae</taxon>
        <taxon>rosids</taxon>
        <taxon>fabids</taxon>
        <taxon>Fabales</taxon>
        <taxon>Fabaceae</taxon>
        <taxon>Papilionoideae</taxon>
        <taxon>50 kb inversion clade</taxon>
        <taxon>NPAAA clade</taxon>
        <taxon>indigoferoid/millettioid clade</taxon>
        <taxon>Phaseoleae</taxon>
        <taxon>Glycine</taxon>
        <taxon>Glycine subgen. Soja</taxon>
    </lineage>
</organism>
<evidence type="ECO:0000313" key="2">
    <source>
        <dbReference type="EMBL" id="RZB65412.1"/>
    </source>
</evidence>
<gene>
    <name evidence="2" type="ORF">D0Y65_041461</name>
</gene>
<proteinExistence type="predicted"/>
<dbReference type="Proteomes" id="UP000289340">
    <property type="component" value="Chromosome 15"/>
</dbReference>
<protein>
    <submittedName>
        <fullName evidence="2">Uncharacterized protein</fullName>
    </submittedName>
</protein>
<feature type="region of interest" description="Disordered" evidence="1">
    <location>
        <begin position="52"/>
        <end position="87"/>
    </location>
</feature>